<feature type="signal peptide" evidence="1">
    <location>
        <begin position="1"/>
        <end position="22"/>
    </location>
</feature>
<keyword evidence="3" id="KW-1185">Reference proteome</keyword>
<dbReference type="PANTHER" id="PTHR48098">
    <property type="entry name" value="ENTEROCHELIN ESTERASE-RELATED"/>
    <property type="match status" value="1"/>
</dbReference>
<keyword evidence="1" id="KW-0732">Signal</keyword>
<dbReference type="Gene3D" id="3.40.50.1820">
    <property type="entry name" value="alpha/beta hydrolase"/>
    <property type="match status" value="1"/>
</dbReference>
<dbReference type="InterPro" id="IPR050583">
    <property type="entry name" value="Mycobacterial_A85_antigen"/>
</dbReference>
<name>A0A660LCX8_9ACTN</name>
<evidence type="ECO:0000313" key="2">
    <source>
        <dbReference type="EMBL" id="RKQ92136.1"/>
    </source>
</evidence>
<proteinExistence type="predicted"/>
<dbReference type="AlphaFoldDB" id="A0A660LCX8"/>
<dbReference type="GO" id="GO:0016787">
    <property type="term" value="F:hydrolase activity"/>
    <property type="evidence" value="ECO:0007669"/>
    <property type="project" value="UniProtKB-KW"/>
</dbReference>
<dbReference type="PANTHER" id="PTHR48098:SF1">
    <property type="entry name" value="DIACYLGLYCEROL ACYLTRANSFERASE_MYCOLYLTRANSFERASE AG85A"/>
    <property type="match status" value="1"/>
</dbReference>
<organism evidence="2 3">
    <name type="scientific">Solirubrobacter pauli</name>
    <dbReference type="NCBI Taxonomy" id="166793"/>
    <lineage>
        <taxon>Bacteria</taxon>
        <taxon>Bacillati</taxon>
        <taxon>Actinomycetota</taxon>
        <taxon>Thermoleophilia</taxon>
        <taxon>Solirubrobacterales</taxon>
        <taxon>Solirubrobacteraceae</taxon>
        <taxon>Solirubrobacter</taxon>
    </lineage>
</organism>
<protein>
    <submittedName>
        <fullName evidence="2">S-formylglutathione hydrolase FrmB</fullName>
    </submittedName>
</protein>
<dbReference type="Proteomes" id="UP000278962">
    <property type="component" value="Unassembled WGS sequence"/>
</dbReference>
<dbReference type="RefSeq" id="WP_170178975.1">
    <property type="nucleotide sequence ID" value="NZ_RBIL01000001.1"/>
</dbReference>
<dbReference type="Pfam" id="PF00756">
    <property type="entry name" value="Esterase"/>
    <property type="match status" value="1"/>
</dbReference>
<dbReference type="SUPFAM" id="SSF53474">
    <property type="entry name" value="alpha/beta-Hydrolases"/>
    <property type="match status" value="1"/>
</dbReference>
<gene>
    <name evidence="2" type="ORF">C8N24_1975</name>
</gene>
<evidence type="ECO:0000313" key="3">
    <source>
        <dbReference type="Proteomes" id="UP000278962"/>
    </source>
</evidence>
<dbReference type="InterPro" id="IPR029058">
    <property type="entry name" value="AB_hydrolase_fold"/>
</dbReference>
<keyword evidence="2" id="KW-0378">Hydrolase</keyword>
<reference evidence="2 3" key="1">
    <citation type="submission" date="2018-10" db="EMBL/GenBank/DDBJ databases">
        <title>Genomic Encyclopedia of Archaeal and Bacterial Type Strains, Phase II (KMG-II): from individual species to whole genera.</title>
        <authorList>
            <person name="Goeker M."/>
        </authorList>
    </citation>
    <scope>NUCLEOTIDE SEQUENCE [LARGE SCALE GENOMIC DNA]</scope>
    <source>
        <strain evidence="2 3">DSM 14954</strain>
    </source>
</reference>
<comment type="caution">
    <text evidence="2">The sequence shown here is derived from an EMBL/GenBank/DDBJ whole genome shotgun (WGS) entry which is preliminary data.</text>
</comment>
<sequence>MLRRGLLLGLVCALWMTASAQAQGLTITNQQALSPRLTQYTATSTALGKATSIRVLLPQGYDADSARTYPVLLLLHGCCDDYRSWVDKGRAEQLSAPYPLIVVMPDGGSAGWYSDPHEGGTPRYETYAFDELLPWVDQAFRTTGKRAVAGLSMGGFGALKYAARHPGVFEAAASYSGVADAPSFAANGYANLIPDSVWGPRATDLARWREHNPLDLAANLRGLKLIELRTGNGQPGPLDTRTSRDNLEFEVSKENAALHARLDELQIPHVYDDYGPGVHDWPYWARGLEQTLRNLVAVFPATTETTVGGTVSATLSLQLDAVPSFGAFTPGVARTYAVTSKATVTSTAGDATLSVGDGRLTNGTFTLAQPVRVNGTPAPGTVKAWTAPTTAERVDLTFEQPIAADEPLRTGTYSTTLTFTLSTTAP</sequence>
<dbReference type="GO" id="GO:0016747">
    <property type="term" value="F:acyltransferase activity, transferring groups other than amino-acyl groups"/>
    <property type="evidence" value="ECO:0007669"/>
    <property type="project" value="TreeGrafter"/>
</dbReference>
<dbReference type="EMBL" id="RBIL01000001">
    <property type="protein sequence ID" value="RKQ92136.1"/>
    <property type="molecule type" value="Genomic_DNA"/>
</dbReference>
<accession>A0A660LCX8</accession>
<dbReference type="InterPro" id="IPR000801">
    <property type="entry name" value="Esterase-like"/>
</dbReference>
<evidence type="ECO:0000256" key="1">
    <source>
        <dbReference type="SAM" id="SignalP"/>
    </source>
</evidence>
<feature type="chain" id="PRO_5024955543" evidence="1">
    <location>
        <begin position="23"/>
        <end position="426"/>
    </location>
</feature>